<proteinExistence type="predicted"/>
<accession>A0A3P1VSR7</accession>
<dbReference type="PANTHER" id="PTHR12526:SF630">
    <property type="entry name" value="GLYCOSYLTRANSFERASE"/>
    <property type="match status" value="1"/>
</dbReference>
<protein>
    <submittedName>
        <fullName evidence="2">Glycosyltransferase</fullName>
    </submittedName>
</protein>
<dbReference type="Pfam" id="PF13439">
    <property type="entry name" value="Glyco_transf_4"/>
    <property type="match status" value="1"/>
</dbReference>
<dbReference type="GO" id="GO:0016740">
    <property type="term" value="F:transferase activity"/>
    <property type="evidence" value="ECO:0007669"/>
    <property type="project" value="UniProtKB-KW"/>
</dbReference>
<dbReference type="Gene3D" id="3.40.50.2000">
    <property type="entry name" value="Glycogen Phosphorylase B"/>
    <property type="match status" value="2"/>
</dbReference>
<dbReference type="SUPFAM" id="SSF53756">
    <property type="entry name" value="UDP-Glycosyltransferase/glycogen phosphorylase"/>
    <property type="match status" value="1"/>
</dbReference>
<organism evidence="2">
    <name type="scientific">Fusobacterium nucleatum</name>
    <dbReference type="NCBI Taxonomy" id="851"/>
    <lineage>
        <taxon>Bacteria</taxon>
        <taxon>Fusobacteriati</taxon>
        <taxon>Fusobacteriota</taxon>
        <taxon>Fusobacteriia</taxon>
        <taxon>Fusobacteriales</taxon>
        <taxon>Fusobacteriaceae</taxon>
        <taxon>Fusobacterium</taxon>
    </lineage>
</organism>
<dbReference type="AlphaFoldDB" id="A0A3P1VSR7"/>
<reference evidence="2" key="1">
    <citation type="submission" date="2018-11" db="EMBL/GenBank/DDBJ databases">
        <title>Genomes From Bacteria Associated with the Canine Oral Cavity: a Test Case for Automated Genome-Based Taxonomic Assignment.</title>
        <authorList>
            <person name="Coil D.A."/>
            <person name="Jospin G."/>
            <person name="Darling A.E."/>
            <person name="Wallis C."/>
            <person name="Davis I.J."/>
            <person name="Harris S."/>
            <person name="Eisen J.A."/>
            <person name="Holcombe L.J."/>
            <person name="O'Flynn C."/>
        </authorList>
    </citation>
    <scope>NUCLEOTIDE SEQUENCE [LARGE SCALE GENOMIC DNA]</scope>
    <source>
        <strain evidence="2">OH5060</strain>
    </source>
</reference>
<dbReference type="Pfam" id="PF13692">
    <property type="entry name" value="Glyco_trans_1_4"/>
    <property type="match status" value="1"/>
</dbReference>
<dbReference type="EMBL" id="RQZD01000012">
    <property type="protein sequence ID" value="RRD37159.1"/>
    <property type="molecule type" value="Genomic_DNA"/>
</dbReference>
<comment type="caution">
    <text evidence="2">The sequence shown here is derived from an EMBL/GenBank/DDBJ whole genome shotgun (WGS) entry which is preliminary data.</text>
</comment>
<keyword evidence="2" id="KW-0808">Transferase</keyword>
<feature type="domain" description="Glycosyltransferase subfamily 4-like N-terminal" evidence="1">
    <location>
        <begin position="13"/>
        <end position="164"/>
    </location>
</feature>
<sequence length="373" mass="42891">MKILFFIDSLSSGGAQHQITNLAILFKKKKYNVNVLIYNNKNNFFAKKLEEEGVKVEVLKNTNYIARIFNARKYLNKNKQDIVVSFLETPNFLACISKIGFSKWKLITSERSGTKKSFLGLKNKIFKWFERFSDVIVCNSNVAKNLWIENYPNYSKKLLTIYNATFVPNIGENKYIALKDNKINIVIAASYRGIKNLTNLLDALCLLDKENLEKLKISWYGNINASNDSEENYTKSLKFIKDNSLEDIIKLNDAVHNIDDYMFEADFVALFSEYEGLPNSICEAMMLGKPILMTPVSDYKTFITSKNGIICKDSKAENIKIALEEVVLLKKQDLINMGLESKKIAFNLFSSEKIIEKWEKVFNNIINKKEGEE</sequence>
<gene>
    <name evidence="2" type="ORF">EII28_06365</name>
</gene>
<evidence type="ECO:0000259" key="1">
    <source>
        <dbReference type="Pfam" id="PF13439"/>
    </source>
</evidence>
<name>A0A3P1VSR7_FUSNU</name>
<dbReference type="PANTHER" id="PTHR12526">
    <property type="entry name" value="GLYCOSYLTRANSFERASE"/>
    <property type="match status" value="1"/>
</dbReference>
<dbReference type="InterPro" id="IPR028098">
    <property type="entry name" value="Glyco_trans_4-like_N"/>
</dbReference>
<evidence type="ECO:0000313" key="2">
    <source>
        <dbReference type="EMBL" id="RRD37159.1"/>
    </source>
</evidence>